<gene>
    <name evidence="2" type="ORF">QWY31_11225</name>
</gene>
<dbReference type="InterPro" id="IPR018551">
    <property type="entry name" value="DUF2007"/>
</dbReference>
<evidence type="ECO:0000313" key="3">
    <source>
        <dbReference type="Proteomes" id="UP001168552"/>
    </source>
</evidence>
<comment type="caution">
    <text evidence="2">The sequence shown here is derived from an EMBL/GenBank/DDBJ whole genome shotgun (WGS) entry which is preliminary data.</text>
</comment>
<name>A0ABT8F6H9_9BACT</name>
<proteinExistence type="predicted"/>
<reference evidence="2" key="1">
    <citation type="submission" date="2023-06" db="EMBL/GenBank/DDBJ databases">
        <title>Cytophagales bacterium Strain LB-30, isolated from soil.</title>
        <authorList>
            <person name="Liu B."/>
        </authorList>
    </citation>
    <scope>NUCLEOTIDE SEQUENCE</scope>
    <source>
        <strain evidence="2">LB-30</strain>
    </source>
</reference>
<dbReference type="RefSeq" id="WP_320004611.1">
    <property type="nucleotide sequence ID" value="NZ_JAUHJS010000005.1"/>
</dbReference>
<feature type="domain" description="DUF2007" evidence="1">
    <location>
        <begin position="4"/>
        <end position="63"/>
    </location>
</feature>
<organism evidence="2 3">
    <name type="scientific">Shiella aurantiaca</name>
    <dbReference type="NCBI Taxonomy" id="3058365"/>
    <lineage>
        <taxon>Bacteria</taxon>
        <taxon>Pseudomonadati</taxon>
        <taxon>Bacteroidota</taxon>
        <taxon>Cytophagia</taxon>
        <taxon>Cytophagales</taxon>
        <taxon>Shiellaceae</taxon>
        <taxon>Shiella</taxon>
    </lineage>
</organism>
<accession>A0ABT8F6H9</accession>
<dbReference type="Proteomes" id="UP001168552">
    <property type="component" value="Unassembled WGS sequence"/>
</dbReference>
<sequence>MKNWKKVFEAPILHRAEIVKAVLEDHDMFPVIIDKKDSSYLFGHYEVMVEADHVLRAIKIIEDDIRFE</sequence>
<evidence type="ECO:0000313" key="2">
    <source>
        <dbReference type="EMBL" id="MDN4166077.1"/>
    </source>
</evidence>
<dbReference type="EMBL" id="JAUHJS010000005">
    <property type="protein sequence ID" value="MDN4166077.1"/>
    <property type="molecule type" value="Genomic_DNA"/>
</dbReference>
<keyword evidence="3" id="KW-1185">Reference proteome</keyword>
<protein>
    <submittedName>
        <fullName evidence="2">DUF2007 domain-containing protein</fullName>
    </submittedName>
</protein>
<dbReference type="Pfam" id="PF09413">
    <property type="entry name" value="DUF2007"/>
    <property type="match status" value="1"/>
</dbReference>
<evidence type="ECO:0000259" key="1">
    <source>
        <dbReference type="Pfam" id="PF09413"/>
    </source>
</evidence>